<evidence type="ECO:0000256" key="4">
    <source>
        <dbReference type="SAM" id="Phobius"/>
    </source>
</evidence>
<dbReference type="InterPro" id="IPR029044">
    <property type="entry name" value="Nucleotide-diphossugar_trans"/>
</dbReference>
<dbReference type="Proteomes" id="UP000019141">
    <property type="component" value="Unassembled WGS sequence"/>
</dbReference>
<proteinExistence type="inferred from homology"/>
<evidence type="ECO:0008006" key="7">
    <source>
        <dbReference type="Google" id="ProtNLM"/>
    </source>
</evidence>
<keyword evidence="2" id="KW-0328">Glycosyltransferase</keyword>
<evidence type="ECO:0000313" key="6">
    <source>
        <dbReference type="Proteomes" id="UP000019141"/>
    </source>
</evidence>
<feature type="transmembrane region" description="Helical" evidence="4">
    <location>
        <begin position="318"/>
        <end position="336"/>
    </location>
</feature>
<keyword evidence="4" id="KW-0472">Membrane</keyword>
<dbReference type="PANTHER" id="PTHR43630">
    <property type="entry name" value="POLY-BETA-1,6-N-ACETYL-D-GLUCOSAMINE SYNTHASE"/>
    <property type="match status" value="1"/>
</dbReference>
<feature type="transmembrane region" description="Helical" evidence="4">
    <location>
        <begin position="6"/>
        <end position="28"/>
    </location>
</feature>
<dbReference type="PANTHER" id="PTHR43630:SF1">
    <property type="entry name" value="POLY-BETA-1,6-N-ACETYL-D-GLUCOSAMINE SYNTHASE"/>
    <property type="match status" value="1"/>
</dbReference>
<protein>
    <recommendedName>
        <fullName evidence="7">Glycosyltransferase 2-like domain-containing protein</fullName>
    </recommendedName>
</protein>
<keyword evidence="4" id="KW-1133">Transmembrane helix</keyword>
<reference evidence="5 6" key="1">
    <citation type="journal article" date="2014" name="Nature">
        <title>An environmental bacterial taxon with a large and distinct metabolic repertoire.</title>
        <authorList>
            <person name="Wilson M.C."/>
            <person name="Mori T."/>
            <person name="Ruckert C."/>
            <person name="Uria A.R."/>
            <person name="Helf M.J."/>
            <person name="Takada K."/>
            <person name="Gernert C."/>
            <person name="Steffens U.A."/>
            <person name="Heycke N."/>
            <person name="Schmitt S."/>
            <person name="Rinke C."/>
            <person name="Helfrich E.J."/>
            <person name="Brachmann A.O."/>
            <person name="Gurgui C."/>
            <person name="Wakimoto T."/>
            <person name="Kracht M."/>
            <person name="Crusemann M."/>
            <person name="Hentschel U."/>
            <person name="Abe I."/>
            <person name="Matsunaga S."/>
            <person name="Kalinowski J."/>
            <person name="Takeyama H."/>
            <person name="Piel J."/>
        </authorList>
    </citation>
    <scope>NUCLEOTIDE SEQUENCE [LARGE SCALE GENOMIC DNA]</scope>
    <source>
        <strain evidence="6">TSY1</strain>
    </source>
</reference>
<dbReference type="SUPFAM" id="SSF53448">
    <property type="entry name" value="Nucleotide-diphospho-sugar transferases"/>
    <property type="match status" value="1"/>
</dbReference>
<keyword evidence="6" id="KW-1185">Reference proteome</keyword>
<comment type="caution">
    <text evidence="5">The sequence shown here is derived from an EMBL/GenBank/DDBJ whole genome shotgun (WGS) entry which is preliminary data.</text>
</comment>
<comment type="similarity">
    <text evidence="1">Belongs to the glycosyltransferase 2 family.</text>
</comment>
<dbReference type="Gene3D" id="3.90.550.10">
    <property type="entry name" value="Spore Coat Polysaccharide Biosynthesis Protein SpsA, Chain A"/>
    <property type="match status" value="1"/>
</dbReference>
<dbReference type="GO" id="GO:0016757">
    <property type="term" value="F:glycosyltransferase activity"/>
    <property type="evidence" value="ECO:0007669"/>
    <property type="project" value="UniProtKB-KW"/>
</dbReference>
<keyword evidence="4" id="KW-0812">Transmembrane</keyword>
<evidence type="ECO:0000256" key="3">
    <source>
        <dbReference type="ARBA" id="ARBA00022679"/>
    </source>
</evidence>
<evidence type="ECO:0000256" key="1">
    <source>
        <dbReference type="ARBA" id="ARBA00006739"/>
    </source>
</evidence>
<dbReference type="EMBL" id="AZHW01000191">
    <property type="protein sequence ID" value="ETX01901.1"/>
    <property type="molecule type" value="Genomic_DNA"/>
</dbReference>
<accession>W4LVX4</accession>
<evidence type="ECO:0000256" key="2">
    <source>
        <dbReference type="ARBA" id="ARBA00022676"/>
    </source>
</evidence>
<dbReference type="Pfam" id="PF13641">
    <property type="entry name" value="Glyco_tranf_2_3"/>
    <property type="match status" value="1"/>
</dbReference>
<feature type="transmembrane region" description="Helical" evidence="4">
    <location>
        <begin position="348"/>
        <end position="366"/>
    </location>
</feature>
<dbReference type="HOGENOM" id="CLU_046109_0_0_7"/>
<gene>
    <name evidence="5" type="ORF">ETSY1_05575</name>
</gene>
<sequence length="378" mass="42343">MATVIFWAALALIVYVYFGYPLVLLLAARFRRPTRFDNAYRPTVSLIIAAYNEAKVIREKLENALALDYPADRLEIAVASDGSSDATDAIVQSYADRGVVLQRVEPRGGKTRALNRVIPRTHGDILALSDANTMYRPDAIQKLVRHFADPSVGAVSGDVRLVDAAETHAHSEGLYYRYEHGIQRLESDIGSMIGVDGAMYAVARHCYRPPADHTVADDLVISMTAARLGYRVLFEPEAVAIEDSTSSSQEEFRRKIRIVAGGIQAFLQGQGVPRWQQPLLLFCYVSHKLLRWAVPFFLLVLLAMSWILSGALFYRLVWWAQVLFYGGAACYALNVFAFRKLRWVNISYYFCLVNGAALIGCCKGLFGMQAVTWQRTQR</sequence>
<dbReference type="AlphaFoldDB" id="W4LVX4"/>
<evidence type="ECO:0000313" key="5">
    <source>
        <dbReference type="EMBL" id="ETX01901.1"/>
    </source>
</evidence>
<feature type="transmembrane region" description="Helical" evidence="4">
    <location>
        <begin position="289"/>
        <end position="312"/>
    </location>
</feature>
<organism evidence="5 6">
    <name type="scientific">Entotheonella factor</name>
    <dbReference type="NCBI Taxonomy" id="1429438"/>
    <lineage>
        <taxon>Bacteria</taxon>
        <taxon>Pseudomonadati</taxon>
        <taxon>Nitrospinota/Tectimicrobiota group</taxon>
        <taxon>Candidatus Tectimicrobiota</taxon>
        <taxon>Candidatus Entotheonellia</taxon>
        <taxon>Candidatus Entotheonellales</taxon>
        <taxon>Candidatus Entotheonellaceae</taxon>
        <taxon>Candidatus Entotheonella</taxon>
    </lineage>
</organism>
<keyword evidence="3" id="KW-0808">Transferase</keyword>
<name>W4LVX4_ENTF1</name>
<dbReference type="CDD" id="cd06439">
    <property type="entry name" value="CESA_like_1"/>
    <property type="match status" value="1"/>
</dbReference>